<gene>
    <name evidence="1" type="primary">ORF159627</name>
    <name evidence="2" type="synonym">ORF159633</name>
</gene>
<organism evidence="1">
    <name type="scientific">Arion vulgaris</name>
    <dbReference type="NCBI Taxonomy" id="1028688"/>
    <lineage>
        <taxon>Eukaryota</taxon>
        <taxon>Metazoa</taxon>
        <taxon>Spiralia</taxon>
        <taxon>Lophotrochozoa</taxon>
        <taxon>Mollusca</taxon>
        <taxon>Gastropoda</taxon>
        <taxon>Heterobranchia</taxon>
        <taxon>Euthyneura</taxon>
        <taxon>Panpulmonata</taxon>
        <taxon>Eupulmonata</taxon>
        <taxon>Stylommatophora</taxon>
        <taxon>Helicina</taxon>
        <taxon>Arionoidea</taxon>
        <taxon>Arionidae</taxon>
        <taxon>Arion</taxon>
    </lineage>
</organism>
<dbReference type="EMBL" id="HACG01040636">
    <property type="protein sequence ID" value="CEK87501.1"/>
    <property type="molecule type" value="Transcribed_RNA"/>
</dbReference>
<evidence type="ECO:0000313" key="2">
    <source>
        <dbReference type="EMBL" id="CEK87503.1"/>
    </source>
</evidence>
<dbReference type="AlphaFoldDB" id="A0A0B7B5F6"/>
<reference evidence="1" key="1">
    <citation type="submission" date="2014-12" db="EMBL/GenBank/DDBJ databases">
        <title>Insight into the proteome of Arion vulgaris.</title>
        <authorList>
            <person name="Aradska J."/>
            <person name="Bulat T."/>
            <person name="Smidak R."/>
            <person name="Sarate P."/>
            <person name="Gangsoo J."/>
            <person name="Sialana F."/>
            <person name="Bilban M."/>
            <person name="Lubec G."/>
        </authorList>
    </citation>
    <scope>NUCLEOTIDE SEQUENCE</scope>
    <source>
        <tissue evidence="1">Skin</tissue>
    </source>
</reference>
<sequence>MIGWTCPTKDTVTWVEPVGKVKRRGASWKQGLFEEVGNPGLSWEAIGKTSRD</sequence>
<dbReference type="EMBL" id="HACG01040638">
    <property type="protein sequence ID" value="CEK87503.1"/>
    <property type="molecule type" value="Transcribed_RNA"/>
</dbReference>
<accession>A0A0B7B5F6</accession>
<name>A0A0B7B5F6_9EUPU</name>
<proteinExistence type="predicted"/>
<protein>
    <submittedName>
        <fullName evidence="1">Uncharacterized protein</fullName>
    </submittedName>
</protein>
<evidence type="ECO:0000313" key="1">
    <source>
        <dbReference type="EMBL" id="CEK87501.1"/>
    </source>
</evidence>